<proteinExistence type="predicted"/>
<accession>A0A2T3NFG4</accession>
<evidence type="ECO:0000313" key="2">
    <source>
        <dbReference type="Proteomes" id="UP000241346"/>
    </source>
</evidence>
<protein>
    <submittedName>
        <fullName evidence="1">Uncharacterized protein</fullName>
    </submittedName>
</protein>
<comment type="caution">
    <text evidence="1">The sequence shown here is derived from an EMBL/GenBank/DDBJ whole genome shotgun (WGS) entry which is preliminary data.</text>
</comment>
<dbReference type="AlphaFoldDB" id="A0A2T3NFG4"/>
<organism evidence="1 2">
    <name type="scientific">Photobacterium rosenbergii</name>
    <dbReference type="NCBI Taxonomy" id="294936"/>
    <lineage>
        <taxon>Bacteria</taxon>
        <taxon>Pseudomonadati</taxon>
        <taxon>Pseudomonadota</taxon>
        <taxon>Gammaproteobacteria</taxon>
        <taxon>Vibrionales</taxon>
        <taxon>Vibrionaceae</taxon>
        <taxon>Photobacterium</taxon>
    </lineage>
</organism>
<reference evidence="1 2" key="1">
    <citation type="submission" date="2018-03" db="EMBL/GenBank/DDBJ databases">
        <title>Whole genome sequencing of Histamine producing bacteria.</title>
        <authorList>
            <person name="Butler K."/>
        </authorList>
    </citation>
    <scope>NUCLEOTIDE SEQUENCE [LARGE SCALE GENOMIC DNA]</scope>
    <source>
        <strain evidence="1 2">DSM 19138</strain>
    </source>
</reference>
<sequence length="119" mass="13900">MDKEQALNEFRVRGFSQVYCLFENTCGYILTGKLINYSITLSIDLIDNFESYLLIKSVSKIKLDSQSIKVPYSDIRGETLEKWTQSNIRNIRKMEMKIQAKKVKAMCIRHMKRTNGILI</sequence>
<evidence type="ECO:0000313" key="1">
    <source>
        <dbReference type="EMBL" id="PSW13313.1"/>
    </source>
</evidence>
<dbReference type="EMBL" id="PYMB01000003">
    <property type="protein sequence ID" value="PSW13313.1"/>
    <property type="molecule type" value="Genomic_DNA"/>
</dbReference>
<gene>
    <name evidence="1" type="ORF">C9J01_10705</name>
</gene>
<name>A0A2T3NFG4_9GAMM</name>
<dbReference type="Proteomes" id="UP000241346">
    <property type="component" value="Unassembled WGS sequence"/>
</dbReference>
<dbReference type="RefSeq" id="WP_107298137.1">
    <property type="nucleotide sequence ID" value="NZ_PYMB01000003.1"/>
</dbReference>